<dbReference type="AlphaFoldDB" id="A0A8T1XFX8"/>
<organism evidence="2 3">
    <name type="scientific">Arabidopsis thaliana x Arabidopsis arenosa</name>
    <dbReference type="NCBI Taxonomy" id="1240361"/>
    <lineage>
        <taxon>Eukaryota</taxon>
        <taxon>Viridiplantae</taxon>
        <taxon>Streptophyta</taxon>
        <taxon>Embryophyta</taxon>
        <taxon>Tracheophyta</taxon>
        <taxon>Spermatophyta</taxon>
        <taxon>Magnoliopsida</taxon>
        <taxon>eudicotyledons</taxon>
        <taxon>Gunneridae</taxon>
        <taxon>Pentapetalae</taxon>
        <taxon>rosids</taxon>
        <taxon>malvids</taxon>
        <taxon>Brassicales</taxon>
        <taxon>Brassicaceae</taxon>
        <taxon>Camelineae</taxon>
        <taxon>Arabidopsis</taxon>
    </lineage>
</organism>
<keyword evidence="3" id="KW-1185">Reference proteome</keyword>
<comment type="caution">
    <text evidence="2">The sequence shown here is derived from an EMBL/GenBank/DDBJ whole genome shotgun (WGS) entry which is preliminary data.</text>
</comment>
<reference evidence="2 3" key="1">
    <citation type="submission" date="2020-12" db="EMBL/GenBank/DDBJ databases">
        <title>Concerted genomic and epigenomic changes stabilize Arabidopsis allopolyploids.</title>
        <authorList>
            <person name="Chen Z."/>
        </authorList>
    </citation>
    <scope>NUCLEOTIDE SEQUENCE [LARGE SCALE GENOMIC DNA]</scope>
    <source>
        <strain evidence="2">Allo738</strain>
        <tissue evidence="2">Leaf</tissue>
    </source>
</reference>
<name>A0A8T1XFX8_9BRAS</name>
<proteinExistence type="predicted"/>
<sequence length="119" mass="13382">MTTHESQIGLALISEQRSSHYKKTFKSLGSLPSTDAILIIDHDDGEEVSSYLEPKNDNEPSNVVKGLLKSKDDDDAQYRVDWRFSSTDIHEKKTEKKTKKKNEVERSISTPPESAMGSV</sequence>
<gene>
    <name evidence="2" type="ORF">ISN45_Aa08g010730</name>
</gene>
<feature type="region of interest" description="Disordered" evidence="1">
    <location>
        <begin position="90"/>
        <end position="119"/>
    </location>
</feature>
<evidence type="ECO:0000313" key="2">
    <source>
        <dbReference type="EMBL" id="KAG7533443.1"/>
    </source>
</evidence>
<protein>
    <submittedName>
        <fullName evidence="2">Uncharacterized protein</fullName>
    </submittedName>
</protein>
<evidence type="ECO:0000313" key="3">
    <source>
        <dbReference type="Proteomes" id="UP000694240"/>
    </source>
</evidence>
<dbReference type="EMBL" id="JAEFBK010000013">
    <property type="protein sequence ID" value="KAG7533443.1"/>
    <property type="molecule type" value="Genomic_DNA"/>
</dbReference>
<dbReference type="Proteomes" id="UP000694240">
    <property type="component" value="Chromosome 13"/>
</dbReference>
<evidence type="ECO:0000256" key="1">
    <source>
        <dbReference type="SAM" id="MobiDB-lite"/>
    </source>
</evidence>
<accession>A0A8T1XFX8</accession>